<dbReference type="RefSeq" id="YP_009879535.1">
    <property type="nucleotide sequence ID" value="NC_049427.1"/>
</dbReference>
<protein>
    <submittedName>
        <fullName evidence="1">Uncharacterized protein</fullName>
    </submittedName>
</protein>
<organism evidence="1 2">
    <name type="scientific">Escherichia phage FEC14</name>
    <dbReference type="NCBI Taxonomy" id="2053671"/>
    <lineage>
        <taxon>Viruses</taxon>
        <taxon>Duplodnaviria</taxon>
        <taxon>Heunggongvirae</taxon>
        <taxon>Uroviricota</taxon>
        <taxon>Caudoviricetes</taxon>
        <taxon>Pantevenvirales</taxon>
        <taxon>Ackermannviridae</taxon>
        <taxon>Cvivirinae</taxon>
        <taxon>Kuttervirus</taxon>
        <taxon>Kuttervirus FEC14</taxon>
    </lineage>
</organism>
<dbReference type="KEGG" id="vg:55808767"/>
<keyword evidence="2" id="KW-1185">Reference proteome</keyword>
<proteinExistence type="predicted"/>
<dbReference type="EMBL" id="MG383452">
    <property type="protein sequence ID" value="ATW66811.1"/>
    <property type="molecule type" value="Genomic_DNA"/>
</dbReference>
<accession>A0A2H4PP35</accession>
<sequence>MSVKMKGVEFNAYYNDDEYWEKGAWHDDHCVKVNGEYREELDENIPDDADVVIESGTVYIPVAGESGAEEKDIQLVTHFKNWRKKKNFSFIVVIVKKDKASEVREALKNISGVMEVKGN</sequence>
<name>A0A2H4PP35_9CAUD</name>
<dbReference type="Proteomes" id="UP000241867">
    <property type="component" value="Segment"/>
</dbReference>
<evidence type="ECO:0000313" key="2">
    <source>
        <dbReference type="Proteomes" id="UP000241867"/>
    </source>
</evidence>
<evidence type="ECO:0000313" key="1">
    <source>
        <dbReference type="EMBL" id="ATW66811.1"/>
    </source>
</evidence>
<dbReference type="GeneID" id="55808767"/>
<reference evidence="1" key="1">
    <citation type="submission" date="2017-10" db="EMBL/GenBank/DDBJ databases">
        <title>Characterization and Complete Genome Sequence Analysis of a Lytic Bacteriophage FEC14 infecting Escherichia coli O157:H7.</title>
        <authorList>
            <person name="Fan C."/>
            <person name="Zhao C."/>
            <person name="Hao Y."/>
            <person name="Jiang H."/>
            <person name="Sun Y."/>
        </authorList>
    </citation>
    <scope>NUCLEOTIDE SEQUENCE [LARGE SCALE GENOMIC DNA]</scope>
</reference>